<evidence type="ECO:0000256" key="3">
    <source>
        <dbReference type="ARBA" id="ARBA00023002"/>
    </source>
</evidence>
<gene>
    <name evidence="6" type="ORF">LZ496_09290</name>
</gene>
<organism evidence="6 7">
    <name type="scientific">Sphingomonas caseinilyticus</name>
    <dbReference type="NCBI Taxonomy" id="2908205"/>
    <lineage>
        <taxon>Bacteria</taxon>
        <taxon>Pseudomonadati</taxon>
        <taxon>Pseudomonadota</taxon>
        <taxon>Alphaproteobacteria</taxon>
        <taxon>Sphingomonadales</taxon>
        <taxon>Sphingomonadaceae</taxon>
        <taxon>Sphingomonas</taxon>
    </lineage>
</organism>
<keyword evidence="2" id="KW-0223">Dioxygenase</keyword>
<dbReference type="CDD" id="cd03459">
    <property type="entry name" value="3_4-PCD"/>
    <property type="match status" value="1"/>
</dbReference>
<feature type="domain" description="Intradiol ring-cleavage dioxygenases" evidence="5">
    <location>
        <begin position="67"/>
        <end position="95"/>
    </location>
</feature>
<dbReference type="InterPro" id="IPR015889">
    <property type="entry name" value="Intradiol_dOase_core"/>
</dbReference>
<dbReference type="PROSITE" id="PS00083">
    <property type="entry name" value="INTRADIOL_DIOXYGENAS"/>
    <property type="match status" value="1"/>
</dbReference>
<accession>A0ABT0RVC0</accession>
<evidence type="ECO:0000313" key="7">
    <source>
        <dbReference type="Proteomes" id="UP001203410"/>
    </source>
</evidence>
<dbReference type="PANTHER" id="PTHR33711">
    <property type="entry name" value="DIOXYGENASE, PUTATIVE (AFU_ORTHOLOGUE AFUA_2G02910)-RELATED"/>
    <property type="match status" value="1"/>
</dbReference>
<reference evidence="6 7" key="1">
    <citation type="submission" date="2022-05" db="EMBL/GenBank/DDBJ databases">
        <authorList>
            <person name="Jo J.-H."/>
            <person name="Im W.-T."/>
        </authorList>
    </citation>
    <scope>NUCLEOTIDE SEQUENCE [LARGE SCALE GENOMIC DNA]</scope>
    <source>
        <strain evidence="6 7">NSE70-1</strain>
    </source>
</reference>
<feature type="chain" id="PRO_5046388169" evidence="4">
    <location>
        <begin position="24"/>
        <end position="210"/>
    </location>
</feature>
<keyword evidence="4" id="KW-0732">Signal</keyword>
<comment type="caution">
    <text evidence="6">The sequence shown here is derived from an EMBL/GenBank/DDBJ whole genome shotgun (WGS) entry which is preliminary data.</text>
</comment>
<dbReference type="RefSeq" id="WP_249904352.1">
    <property type="nucleotide sequence ID" value="NZ_JAMGBA010000002.1"/>
</dbReference>
<evidence type="ECO:0000256" key="4">
    <source>
        <dbReference type="SAM" id="SignalP"/>
    </source>
</evidence>
<comment type="similarity">
    <text evidence="1">Belongs to the intradiol ring-cleavage dioxygenase family.</text>
</comment>
<evidence type="ECO:0000256" key="1">
    <source>
        <dbReference type="ARBA" id="ARBA00007825"/>
    </source>
</evidence>
<protein>
    <submittedName>
        <fullName evidence="6">Protocatechuate 3,4-dioxygenase</fullName>
    </submittedName>
</protein>
<evidence type="ECO:0000313" key="6">
    <source>
        <dbReference type="EMBL" id="MCL6698973.1"/>
    </source>
</evidence>
<dbReference type="PANTHER" id="PTHR33711:SF10">
    <property type="entry name" value="INTRADIOL RING-CLEAVAGE DIOXYGENASES DOMAIN-CONTAINING PROTEIN"/>
    <property type="match status" value="1"/>
</dbReference>
<evidence type="ECO:0000259" key="5">
    <source>
        <dbReference type="PROSITE" id="PS00083"/>
    </source>
</evidence>
<dbReference type="Proteomes" id="UP001203410">
    <property type="component" value="Unassembled WGS sequence"/>
</dbReference>
<dbReference type="SUPFAM" id="SSF49482">
    <property type="entry name" value="Aromatic compound dioxygenase"/>
    <property type="match status" value="1"/>
</dbReference>
<keyword evidence="7" id="KW-1185">Reference proteome</keyword>
<dbReference type="Pfam" id="PF00775">
    <property type="entry name" value="Dioxygenase_C"/>
    <property type="match status" value="1"/>
</dbReference>
<proteinExistence type="inferred from homology"/>
<dbReference type="Gene3D" id="2.60.130.10">
    <property type="entry name" value="Aromatic compound dioxygenase"/>
    <property type="match status" value="1"/>
</dbReference>
<sequence>MLVTRRHLVVGAAAVASFSAAKAQKLVATSAQDLGPFYPIVRPPDHDADLTRVTGRGGVARGRPINVIGRVVDLQGNAVTNAQVELWQCNSEGRYDHPGDRANPAALDPNFQGFARLATDRDGQFKFRSVKPKDYDTPIGRRTPHIHFDISGRSERLVTQMYFPNEPLNDIDFLLKNAAPRESVIAEAIDPLSGDPDALAYRWTVVLAVG</sequence>
<name>A0ABT0RVC0_9SPHN</name>
<dbReference type="InterPro" id="IPR050770">
    <property type="entry name" value="Intradiol_RC_Dioxygenase"/>
</dbReference>
<evidence type="ECO:0000256" key="2">
    <source>
        <dbReference type="ARBA" id="ARBA00022964"/>
    </source>
</evidence>
<keyword evidence="3" id="KW-0560">Oxidoreductase</keyword>
<dbReference type="InterPro" id="IPR000627">
    <property type="entry name" value="Intradiol_dOase_C"/>
</dbReference>
<feature type="signal peptide" evidence="4">
    <location>
        <begin position="1"/>
        <end position="23"/>
    </location>
</feature>
<dbReference type="InterPro" id="IPR039387">
    <property type="entry name" value="3_4-PCD"/>
</dbReference>
<dbReference type="EMBL" id="JAMGBA010000002">
    <property type="protein sequence ID" value="MCL6698973.1"/>
    <property type="molecule type" value="Genomic_DNA"/>
</dbReference>